<accession>A0ABQ6K395</accession>
<evidence type="ECO:0000256" key="1">
    <source>
        <dbReference type="SAM" id="MobiDB-lite"/>
    </source>
</evidence>
<proteinExistence type="predicted"/>
<comment type="caution">
    <text evidence="3">The sequence shown here is derived from an EMBL/GenBank/DDBJ whole genome shotgun (WGS) entry which is preliminary data.</text>
</comment>
<evidence type="ECO:0000313" key="3">
    <source>
        <dbReference type="EMBL" id="GMA94040.1"/>
    </source>
</evidence>
<feature type="transmembrane region" description="Helical" evidence="2">
    <location>
        <begin position="41"/>
        <end position="66"/>
    </location>
</feature>
<evidence type="ECO:0008006" key="5">
    <source>
        <dbReference type="Google" id="ProtNLM"/>
    </source>
</evidence>
<gene>
    <name evidence="3" type="ORF">GCM10025881_08640</name>
</gene>
<keyword evidence="2" id="KW-0812">Transmembrane</keyword>
<reference evidence="4" key="1">
    <citation type="journal article" date="2019" name="Int. J. Syst. Evol. Microbiol.">
        <title>The Global Catalogue of Microorganisms (GCM) 10K type strain sequencing project: providing services to taxonomists for standard genome sequencing and annotation.</title>
        <authorList>
            <consortium name="The Broad Institute Genomics Platform"/>
            <consortium name="The Broad Institute Genome Sequencing Center for Infectious Disease"/>
            <person name="Wu L."/>
            <person name="Ma J."/>
        </authorList>
    </citation>
    <scope>NUCLEOTIDE SEQUENCE [LARGE SCALE GENOMIC DNA]</scope>
    <source>
        <strain evidence="4">NBRC 108894</strain>
    </source>
</reference>
<evidence type="ECO:0000256" key="2">
    <source>
        <dbReference type="SAM" id="Phobius"/>
    </source>
</evidence>
<keyword evidence="2" id="KW-1133">Transmembrane helix</keyword>
<dbReference type="EMBL" id="BSVB01000001">
    <property type="protein sequence ID" value="GMA94040.1"/>
    <property type="molecule type" value="Genomic_DNA"/>
</dbReference>
<protein>
    <recommendedName>
        <fullName evidence="5">DUF4129 domain-containing protein</fullName>
    </recommendedName>
</protein>
<name>A0ABQ6K395_9MICO</name>
<keyword evidence="2" id="KW-0472">Membrane</keyword>
<dbReference type="RefSeq" id="WP_284253055.1">
    <property type="nucleotide sequence ID" value="NZ_BSVB01000001.1"/>
</dbReference>
<keyword evidence="4" id="KW-1185">Reference proteome</keyword>
<feature type="region of interest" description="Disordered" evidence="1">
    <location>
        <begin position="208"/>
        <end position="236"/>
    </location>
</feature>
<organism evidence="3 4">
    <name type="scientific">Pseudolysinimonas kribbensis</name>
    <dbReference type="NCBI Taxonomy" id="433641"/>
    <lineage>
        <taxon>Bacteria</taxon>
        <taxon>Bacillati</taxon>
        <taxon>Actinomycetota</taxon>
        <taxon>Actinomycetes</taxon>
        <taxon>Micrococcales</taxon>
        <taxon>Microbacteriaceae</taxon>
        <taxon>Pseudolysinimonas</taxon>
    </lineage>
</organism>
<sequence>MPQPQVRQPPRTQNDHDDLVTPVQITDSHKRDEGLFALPGWVIGLALGLVTPAAIVFLPMLVIGLLKQRRGRRRRAPGGDRAAGGAWDELVDRLSELGYPQPALRATRLMAADELAPATTPTVTALAERTDDAVFAGAAVSDEQVAALWSEVDEVLDAAGTAAGRRRRLVSRYRVAAARRWGTRVVATATQALPPGVTEQAADVGRQAAATGRRIGTRVAERVQTGVSRAARRPRD</sequence>
<evidence type="ECO:0000313" key="4">
    <source>
        <dbReference type="Proteomes" id="UP001157034"/>
    </source>
</evidence>
<dbReference type="Proteomes" id="UP001157034">
    <property type="component" value="Unassembled WGS sequence"/>
</dbReference>